<evidence type="ECO:0000256" key="1">
    <source>
        <dbReference type="ARBA" id="ARBA00022705"/>
    </source>
</evidence>
<accession>A0A2P7YCW9</accession>
<dbReference type="GO" id="GO:0005634">
    <property type="term" value="C:nucleus"/>
    <property type="evidence" value="ECO:0007669"/>
    <property type="project" value="TreeGrafter"/>
</dbReference>
<dbReference type="GO" id="GO:0005524">
    <property type="term" value="F:ATP binding"/>
    <property type="evidence" value="ECO:0007669"/>
    <property type="project" value="UniProtKB-KW"/>
</dbReference>
<dbReference type="InterPro" id="IPR003959">
    <property type="entry name" value="ATPase_AAA_core"/>
</dbReference>
<dbReference type="GeneID" id="36568553"/>
<dbReference type="InterPro" id="IPR027417">
    <property type="entry name" value="P-loop_NTPase"/>
</dbReference>
<dbReference type="PANTHER" id="PTHR23389">
    <property type="entry name" value="CHROMOSOME TRANSMISSION FIDELITY FACTOR 18"/>
    <property type="match status" value="1"/>
</dbReference>
<comment type="caution">
    <text evidence="6">The sequence shown here is derived from an EMBL/GenBank/DDBJ whole genome shotgun (WGS) entry which is preliminary data.</text>
</comment>
<organism evidence="6 7">
    <name type="scientific">Candidozyma pseudohaemuli</name>
    <dbReference type="NCBI Taxonomy" id="418784"/>
    <lineage>
        <taxon>Eukaryota</taxon>
        <taxon>Fungi</taxon>
        <taxon>Dikarya</taxon>
        <taxon>Ascomycota</taxon>
        <taxon>Saccharomycotina</taxon>
        <taxon>Pichiomycetes</taxon>
        <taxon>Metschnikowiaceae</taxon>
        <taxon>Candidozyma</taxon>
    </lineage>
</organism>
<dbReference type="OrthoDB" id="2195431at2759"/>
<dbReference type="GO" id="GO:0003677">
    <property type="term" value="F:DNA binding"/>
    <property type="evidence" value="ECO:0007669"/>
    <property type="project" value="TreeGrafter"/>
</dbReference>
<keyword evidence="7" id="KW-1185">Reference proteome</keyword>
<dbReference type="SMART" id="SM00382">
    <property type="entry name" value="AAA"/>
    <property type="match status" value="1"/>
</dbReference>
<keyword evidence="3" id="KW-0067">ATP-binding</keyword>
<name>A0A2P7YCW9_9ASCO</name>
<gene>
    <name evidence="6" type="ORF">C7M61_005166</name>
</gene>
<dbReference type="SUPFAM" id="SSF52540">
    <property type="entry name" value="P-loop containing nucleoside triphosphate hydrolases"/>
    <property type="match status" value="1"/>
</dbReference>
<feature type="region of interest" description="Disordered" evidence="4">
    <location>
        <begin position="27"/>
        <end position="62"/>
    </location>
</feature>
<dbReference type="Pfam" id="PF00004">
    <property type="entry name" value="AAA"/>
    <property type="match status" value="1"/>
</dbReference>
<proteinExistence type="predicted"/>
<dbReference type="EMBL" id="PYFQ01000022">
    <property type="protein sequence ID" value="PSK33821.1"/>
    <property type="molecule type" value="Genomic_DNA"/>
</dbReference>
<protein>
    <recommendedName>
        <fullName evidence="5">AAA+ ATPase domain-containing protein</fullName>
    </recommendedName>
</protein>
<feature type="region of interest" description="Disordered" evidence="4">
    <location>
        <begin position="672"/>
        <end position="691"/>
    </location>
</feature>
<dbReference type="PANTHER" id="PTHR23389:SF3">
    <property type="entry name" value="CHROMOSOME TRANSMISSION FIDELITY PROTEIN 18 HOMOLOG"/>
    <property type="match status" value="1"/>
</dbReference>
<dbReference type="Proteomes" id="UP000241107">
    <property type="component" value="Unassembled WGS sequence"/>
</dbReference>
<reference evidence="6 7" key="1">
    <citation type="submission" date="2018-03" db="EMBL/GenBank/DDBJ databases">
        <title>Candida pseudohaemulonii genome assembly and annotation.</title>
        <authorList>
            <person name="Munoz J.F."/>
            <person name="Gade L.G."/>
            <person name="Chow N.A."/>
            <person name="Litvintseva A.P."/>
            <person name="Loparev V.N."/>
            <person name="Cuomo C.A."/>
        </authorList>
    </citation>
    <scope>NUCLEOTIDE SEQUENCE [LARGE SCALE GENOMIC DNA]</scope>
    <source>
        <strain evidence="6 7">B12108</strain>
    </source>
</reference>
<evidence type="ECO:0000259" key="5">
    <source>
        <dbReference type="SMART" id="SM00382"/>
    </source>
</evidence>
<dbReference type="Gene3D" id="3.40.50.300">
    <property type="entry name" value="P-loop containing nucleotide triphosphate hydrolases"/>
    <property type="match status" value="1"/>
</dbReference>
<feature type="compositionally biased region" description="Polar residues" evidence="4">
    <location>
        <begin position="42"/>
        <end position="55"/>
    </location>
</feature>
<dbReference type="GO" id="GO:0006260">
    <property type="term" value="P:DNA replication"/>
    <property type="evidence" value="ECO:0007669"/>
    <property type="project" value="UniProtKB-KW"/>
</dbReference>
<evidence type="ECO:0000313" key="6">
    <source>
        <dbReference type="EMBL" id="PSK33821.1"/>
    </source>
</evidence>
<keyword evidence="1" id="KW-0235">DNA replication</keyword>
<dbReference type="GO" id="GO:0016887">
    <property type="term" value="F:ATP hydrolysis activity"/>
    <property type="evidence" value="ECO:0007669"/>
    <property type="project" value="InterPro"/>
</dbReference>
<dbReference type="AlphaFoldDB" id="A0A2P7YCW9"/>
<evidence type="ECO:0000256" key="4">
    <source>
        <dbReference type="SAM" id="MobiDB-lite"/>
    </source>
</evidence>
<dbReference type="VEuPathDB" id="FungiDB:C7M61_005166"/>
<feature type="compositionally biased region" description="Basic and acidic residues" evidence="4">
    <location>
        <begin position="699"/>
        <end position="724"/>
    </location>
</feature>
<dbReference type="STRING" id="418784.A0A2P7YCW9"/>
<feature type="compositionally biased region" description="Basic and acidic residues" evidence="4">
    <location>
        <begin position="732"/>
        <end position="754"/>
    </location>
</feature>
<evidence type="ECO:0000256" key="3">
    <source>
        <dbReference type="ARBA" id="ARBA00022840"/>
    </source>
</evidence>
<evidence type="ECO:0000313" key="7">
    <source>
        <dbReference type="Proteomes" id="UP000241107"/>
    </source>
</evidence>
<feature type="region of interest" description="Disordered" evidence="4">
    <location>
        <begin position="699"/>
        <end position="778"/>
    </location>
</feature>
<feature type="domain" description="AAA+ ATPase" evidence="5">
    <location>
        <begin position="168"/>
        <end position="309"/>
    </location>
</feature>
<dbReference type="InterPro" id="IPR003593">
    <property type="entry name" value="AAA+_ATPase"/>
</dbReference>
<keyword evidence="2" id="KW-0547">Nucleotide-binding</keyword>
<sequence>MDFDMQGSLLFQPQTQPEEPIRIEDSLLFSQSQPQADPGSPLQFTQAPSEQNVSENRPEGSKEVKLFNGKKIFLKRRTPQPVSVDYSDTILDMDKLHEQVEKRRTTRDAINEVRRSRISEKAKLSATQGDSGVWTEKYRPKAFFSLCPAGNERHYRSIMHWLRLREKEKKVLLVHGPPGVGKTAAVHALANQAGYGVYEVNAANALDNDRGDSSSNAYSRQLAKLRHRMKIALTSNDVMCMDKPTCLVIDEVDCAANANDVVRVISEIVNSKKFKLARPIICIANDAFSGKAMEKLRPLCELVGFRRPVATARSGPGKMQRVNVSAQKTVKEYLMDISNKEGLQMDRKEIADVFETCEGDMRACINQMQFAGRRLDKALHLGKNNGNYSSKDKNVSWFALVDRLFARDRYLSKDEDALNVYDMLLSGEGTSSASLDKVIRGCFNRYLEATHFQDDSLVRPAEISDWLHYYDRFHSRPGGDPAGYSTLAPLKFWSLFSEIDPPRNHETVIVPNAKSLDFETMELNKQNKSILMAITENLPISLKLSCSASSDFYACQFLPMLDIMLSPNTGSSRVKLTLRVGEQRLVERAAHIVKLLGLRLETLKNMETGSVSLAFGPNWDSITIFETDSAPVLLTQKSKLLNTKRNWLFPLLQAEFDLTMAQRVKRVALRVAPTAPKPKRPRKQVSAPDFFLRMHLKKDTLGESKGPNGEEAKSQEGADGEGAKSQEGTDGEEGKSQEGAEAKSQEGAEAKSQEDANGEVAGSQEDDNPEQSRIDQEAEKSARIWVKFNEGFSNAVRKNIGWVDLWA</sequence>
<dbReference type="RefSeq" id="XP_024711397.1">
    <property type="nucleotide sequence ID" value="XM_024860476.1"/>
</dbReference>
<dbReference type="InterPro" id="IPR047854">
    <property type="entry name" value="RFC_lid"/>
</dbReference>
<evidence type="ECO:0000256" key="2">
    <source>
        <dbReference type="ARBA" id="ARBA00022741"/>
    </source>
</evidence>
<dbReference type="Gene3D" id="1.10.8.60">
    <property type="match status" value="1"/>
</dbReference>
<dbReference type="CDD" id="cd18140">
    <property type="entry name" value="HLD_clamp_RFC"/>
    <property type="match status" value="1"/>
</dbReference>
<dbReference type="CDD" id="cd00009">
    <property type="entry name" value="AAA"/>
    <property type="match status" value="1"/>
</dbReference>